<dbReference type="AlphaFoldDB" id="A0A2U2BU86"/>
<evidence type="ECO:0000256" key="2">
    <source>
        <dbReference type="SAM" id="SignalP"/>
    </source>
</evidence>
<comment type="caution">
    <text evidence="3">The sequence shown here is derived from an EMBL/GenBank/DDBJ whole genome shotgun (WGS) entry which is preliminary data.</text>
</comment>
<evidence type="ECO:0000256" key="1">
    <source>
        <dbReference type="PROSITE-ProRule" id="PRU00339"/>
    </source>
</evidence>
<keyword evidence="1" id="KW-0802">TPR repeat</keyword>
<dbReference type="Proteomes" id="UP000245168">
    <property type="component" value="Unassembled WGS sequence"/>
</dbReference>
<keyword evidence="4" id="KW-1185">Reference proteome</keyword>
<evidence type="ECO:0000313" key="4">
    <source>
        <dbReference type="Proteomes" id="UP000245168"/>
    </source>
</evidence>
<proteinExistence type="predicted"/>
<reference evidence="4" key="1">
    <citation type="submission" date="2018-05" db="EMBL/GenBank/DDBJ databases">
        <authorList>
            <person name="Liu B.-T."/>
        </authorList>
    </citation>
    <scope>NUCLEOTIDE SEQUENCE [LARGE SCALE GENOMIC DNA]</scope>
    <source>
        <strain evidence="4">WD6-1</strain>
    </source>
</reference>
<name>A0A2U2BU86_9PROT</name>
<dbReference type="Gene3D" id="1.25.40.10">
    <property type="entry name" value="Tetratricopeptide repeat domain"/>
    <property type="match status" value="1"/>
</dbReference>
<organism evidence="3 4">
    <name type="scientific">Marinicauda salina</name>
    <dbReference type="NCBI Taxonomy" id="2135793"/>
    <lineage>
        <taxon>Bacteria</taxon>
        <taxon>Pseudomonadati</taxon>
        <taxon>Pseudomonadota</taxon>
        <taxon>Alphaproteobacteria</taxon>
        <taxon>Maricaulales</taxon>
        <taxon>Maricaulaceae</taxon>
        <taxon>Marinicauda</taxon>
    </lineage>
</organism>
<feature type="chain" id="PRO_5015774495" evidence="2">
    <location>
        <begin position="25"/>
        <end position="333"/>
    </location>
</feature>
<gene>
    <name evidence="3" type="ORF">DDZ18_07925</name>
</gene>
<dbReference type="SMART" id="SM00028">
    <property type="entry name" value="TPR"/>
    <property type="match status" value="1"/>
</dbReference>
<dbReference type="RefSeq" id="WP_109252817.1">
    <property type="nucleotide sequence ID" value="NZ_QEXV01000003.1"/>
</dbReference>
<dbReference type="InterPro" id="IPR019734">
    <property type="entry name" value="TPR_rpt"/>
</dbReference>
<dbReference type="PROSITE" id="PS50005">
    <property type="entry name" value="TPR"/>
    <property type="match status" value="1"/>
</dbReference>
<feature type="repeat" description="TPR" evidence="1">
    <location>
        <begin position="276"/>
        <end position="309"/>
    </location>
</feature>
<sequence length="333" mass="36871">MRVSTARSLVVAALGFLAAACANSATVNVERAPRVLGAERIYSLAVMDFAGPGGTVLAEEIESEMVAARFRGQPAVSVVDPSSAGPRYARGRYRPARRGAAGLVEIGRRIDVDGVIGGSVLDEIVDDREYTREEDDCVARDEDGDCTEVRVVEIPCWDVDARIEARVLLVETATGRTLFNDIVRGESGMYYCEDEHLPYTIPQLRDQARRDAARPLRELFLPHEERVRAPFQRPGDNLPEPVAARFQAGYELAGDDRLGEACTIWEELETSGVRTAGLLYNLGVCAEVFGRLELALQRYEQALSLSPDEFRDARRARRRVITQMRDLDRLQGG</sequence>
<dbReference type="PROSITE" id="PS51257">
    <property type="entry name" value="PROKAR_LIPOPROTEIN"/>
    <property type="match status" value="1"/>
</dbReference>
<dbReference type="EMBL" id="QEXV01000003">
    <property type="protein sequence ID" value="PWE17586.1"/>
    <property type="molecule type" value="Genomic_DNA"/>
</dbReference>
<accession>A0A2U2BU86</accession>
<dbReference type="OrthoDB" id="7426733at2"/>
<dbReference type="SUPFAM" id="SSF48452">
    <property type="entry name" value="TPR-like"/>
    <property type="match status" value="1"/>
</dbReference>
<protein>
    <submittedName>
        <fullName evidence="3">Uncharacterized protein</fullName>
    </submittedName>
</protein>
<keyword evidence="2" id="KW-0732">Signal</keyword>
<feature type="signal peptide" evidence="2">
    <location>
        <begin position="1"/>
        <end position="24"/>
    </location>
</feature>
<evidence type="ECO:0000313" key="3">
    <source>
        <dbReference type="EMBL" id="PWE17586.1"/>
    </source>
</evidence>
<dbReference type="InterPro" id="IPR011990">
    <property type="entry name" value="TPR-like_helical_dom_sf"/>
</dbReference>